<keyword evidence="2" id="KW-1185">Reference proteome</keyword>
<evidence type="ECO:0000313" key="2">
    <source>
        <dbReference type="Proteomes" id="UP001254848"/>
    </source>
</evidence>
<name>A0ABU3P0J3_9FIRM</name>
<protein>
    <recommendedName>
        <fullName evidence="3">ACT domain-containing protein</fullName>
    </recommendedName>
</protein>
<dbReference type="Proteomes" id="UP001254848">
    <property type="component" value="Unassembled WGS sequence"/>
</dbReference>
<sequence>MTLDIKKVEYYDITVDGSAGEGTKLLAAFAGAGVNLLAFKAVPAEAGRTRFSLFPDDSRKMKIGADEAGLAIDGPRFALLVKGDDDESGALAGIYEKLSQAGIDVYESSGMANIKDSYGVVFYLGKDECEKAFGALKD</sequence>
<evidence type="ECO:0008006" key="3">
    <source>
        <dbReference type="Google" id="ProtNLM"/>
    </source>
</evidence>
<gene>
    <name evidence="1" type="ORF">Q4T40_12375</name>
</gene>
<reference evidence="1 2" key="1">
    <citation type="submission" date="2023-07" db="EMBL/GenBank/DDBJ databases">
        <title>The novel representative of Negativicutes class, Anaeroselena agilis gen. nov. sp. nov.</title>
        <authorList>
            <person name="Prokofeva M.I."/>
            <person name="Elcheninov A.G."/>
            <person name="Klyukina A."/>
            <person name="Kublanov I.V."/>
            <person name="Frolov E.N."/>
            <person name="Podosokorskaya O.A."/>
        </authorList>
    </citation>
    <scope>NUCLEOTIDE SEQUENCE [LARGE SCALE GENOMIC DNA]</scope>
    <source>
        <strain evidence="1 2">4137-cl</strain>
    </source>
</reference>
<comment type="caution">
    <text evidence="1">The sequence shown here is derived from an EMBL/GenBank/DDBJ whole genome shotgun (WGS) entry which is preliminary data.</text>
</comment>
<dbReference type="EMBL" id="JAUOZS010000001">
    <property type="protein sequence ID" value="MDT8902043.1"/>
    <property type="molecule type" value="Genomic_DNA"/>
</dbReference>
<accession>A0ABU3P0J3</accession>
<evidence type="ECO:0000313" key="1">
    <source>
        <dbReference type="EMBL" id="MDT8902043.1"/>
    </source>
</evidence>
<organism evidence="1 2">
    <name type="scientific">Anaeroselena agilis</name>
    <dbReference type="NCBI Taxonomy" id="3063788"/>
    <lineage>
        <taxon>Bacteria</taxon>
        <taxon>Bacillati</taxon>
        <taxon>Bacillota</taxon>
        <taxon>Negativicutes</taxon>
        <taxon>Acetonemataceae</taxon>
        <taxon>Anaeroselena</taxon>
    </lineage>
</organism>
<proteinExistence type="predicted"/>
<dbReference type="RefSeq" id="WP_413780533.1">
    <property type="nucleotide sequence ID" value="NZ_JAUOZS010000001.1"/>
</dbReference>